<dbReference type="SUPFAM" id="SSF51206">
    <property type="entry name" value="cAMP-binding domain-like"/>
    <property type="match status" value="1"/>
</dbReference>
<keyword evidence="4" id="KW-1071">Ligand-gated ion channel</keyword>
<feature type="transmembrane region" description="Helical" evidence="7">
    <location>
        <begin position="164"/>
        <end position="183"/>
    </location>
</feature>
<dbReference type="InterPro" id="IPR018490">
    <property type="entry name" value="cNMP-bd_dom_sf"/>
</dbReference>
<dbReference type="GO" id="GO:0030553">
    <property type="term" value="F:cGMP binding"/>
    <property type="evidence" value="ECO:0007669"/>
    <property type="project" value="UniProtKB-KW"/>
</dbReference>
<evidence type="ECO:0000256" key="3">
    <source>
        <dbReference type="ARBA" id="ARBA00022992"/>
    </source>
</evidence>
<evidence type="ECO:0000256" key="7">
    <source>
        <dbReference type="SAM" id="Phobius"/>
    </source>
</evidence>
<organism evidence="9 10">
    <name type="scientific">Eruca vesicaria subsp. sativa</name>
    <name type="common">Garden rocket</name>
    <name type="synonym">Eruca sativa</name>
    <dbReference type="NCBI Taxonomy" id="29727"/>
    <lineage>
        <taxon>Eukaryota</taxon>
        <taxon>Viridiplantae</taxon>
        <taxon>Streptophyta</taxon>
        <taxon>Embryophyta</taxon>
        <taxon>Tracheophyta</taxon>
        <taxon>Spermatophyta</taxon>
        <taxon>Magnoliopsida</taxon>
        <taxon>eudicotyledons</taxon>
        <taxon>Gunneridae</taxon>
        <taxon>Pentapetalae</taxon>
        <taxon>rosids</taxon>
        <taxon>malvids</taxon>
        <taxon>Brassicales</taxon>
        <taxon>Brassicaceae</taxon>
        <taxon>Brassiceae</taxon>
        <taxon>Eruca</taxon>
    </lineage>
</organism>
<comment type="caution">
    <text evidence="9">The sequence shown here is derived from an EMBL/GenBank/DDBJ whole genome shotgun (WGS) entry which is preliminary data.</text>
</comment>
<keyword evidence="4" id="KW-0406">Ion transport</keyword>
<dbReference type="SUPFAM" id="SSF81324">
    <property type="entry name" value="Voltage-gated potassium channels"/>
    <property type="match status" value="1"/>
</dbReference>
<feature type="region of interest" description="Disordered" evidence="6">
    <location>
        <begin position="48"/>
        <end position="74"/>
    </location>
</feature>
<keyword evidence="7" id="KW-0472">Membrane</keyword>
<dbReference type="CDD" id="cd00038">
    <property type="entry name" value="CAP_ED"/>
    <property type="match status" value="1"/>
</dbReference>
<evidence type="ECO:0000256" key="4">
    <source>
        <dbReference type="ARBA" id="ARBA00023286"/>
    </source>
</evidence>
<keyword evidence="5" id="KW-0407">Ion channel</keyword>
<evidence type="ECO:0000256" key="5">
    <source>
        <dbReference type="ARBA" id="ARBA00023303"/>
    </source>
</evidence>
<feature type="transmembrane region" description="Helical" evidence="7">
    <location>
        <begin position="195"/>
        <end position="219"/>
    </location>
</feature>
<keyword evidence="7" id="KW-1133">Transmembrane helix</keyword>
<evidence type="ECO:0000313" key="9">
    <source>
        <dbReference type="EMBL" id="CAH8362630.1"/>
    </source>
</evidence>
<feature type="compositionally biased region" description="Low complexity" evidence="6">
    <location>
        <begin position="16"/>
        <end position="29"/>
    </location>
</feature>
<feature type="compositionally biased region" description="Basic and acidic residues" evidence="6">
    <location>
        <begin position="604"/>
        <end position="617"/>
    </location>
</feature>
<dbReference type="Gene3D" id="2.60.120.10">
    <property type="entry name" value="Jelly Rolls"/>
    <property type="match status" value="1"/>
</dbReference>
<dbReference type="GO" id="GO:0030552">
    <property type="term" value="F:cAMP binding"/>
    <property type="evidence" value="ECO:0007669"/>
    <property type="project" value="UniProtKB-KW"/>
</dbReference>
<feature type="domain" description="Cyclic nucleotide-binding" evidence="8">
    <location>
        <begin position="510"/>
        <end position="586"/>
    </location>
</feature>
<dbReference type="AlphaFoldDB" id="A0ABC8KZB3"/>
<dbReference type="GO" id="GO:0016020">
    <property type="term" value="C:membrane"/>
    <property type="evidence" value="ECO:0007669"/>
    <property type="project" value="UniProtKB-SubCell"/>
</dbReference>
<feature type="region of interest" description="Disordered" evidence="6">
    <location>
        <begin position="585"/>
        <end position="617"/>
    </location>
</feature>
<proteinExistence type="predicted"/>
<dbReference type="PANTHER" id="PTHR45651">
    <property type="entry name" value="CYCLIC NUCLEOTIDE-GATED ION CHANNEL 15-RELATED-RELATED"/>
    <property type="match status" value="1"/>
</dbReference>
<gene>
    <name evidence="9" type="ORF">ERUC_LOCUS28386</name>
</gene>
<accession>A0ABC8KZB3</accession>
<dbReference type="PANTHER" id="PTHR45651:SF11">
    <property type="entry name" value="CYCLIC NUCLEOTIDE-GATED ION CHANNEL 20, CHLOROPLASTIC-RELATED"/>
    <property type="match status" value="1"/>
</dbReference>
<keyword evidence="2" id="KW-0112">Calmodulin-binding</keyword>
<keyword evidence="4" id="KW-0813">Transport</keyword>
<feature type="region of interest" description="Disordered" evidence="6">
    <location>
        <begin position="1"/>
        <end position="33"/>
    </location>
</feature>
<dbReference type="GO" id="GO:0005516">
    <property type="term" value="F:calmodulin binding"/>
    <property type="evidence" value="ECO:0007669"/>
    <property type="project" value="UniProtKB-KW"/>
</dbReference>
<dbReference type="GO" id="GO:0034220">
    <property type="term" value="P:monoatomic ion transmembrane transport"/>
    <property type="evidence" value="ECO:0007669"/>
    <property type="project" value="UniProtKB-KW"/>
</dbReference>
<dbReference type="InterPro" id="IPR014710">
    <property type="entry name" value="RmlC-like_jellyroll"/>
</dbReference>
<keyword evidence="3" id="KW-0547">Nucleotide-binding</keyword>
<keyword evidence="7" id="KW-0812">Transmembrane</keyword>
<evidence type="ECO:0000259" key="8">
    <source>
        <dbReference type="PROSITE" id="PS50042"/>
    </source>
</evidence>
<evidence type="ECO:0000256" key="2">
    <source>
        <dbReference type="ARBA" id="ARBA00022860"/>
    </source>
</evidence>
<dbReference type="Gene3D" id="1.10.287.630">
    <property type="entry name" value="Helix hairpin bin"/>
    <property type="match status" value="1"/>
</dbReference>
<keyword evidence="3" id="KW-0142">cGMP-binding</keyword>
<evidence type="ECO:0000313" key="10">
    <source>
        <dbReference type="Proteomes" id="UP001642260"/>
    </source>
</evidence>
<name>A0ABC8KZB3_ERUVS</name>
<reference evidence="9 10" key="1">
    <citation type="submission" date="2022-03" db="EMBL/GenBank/DDBJ databases">
        <authorList>
            <person name="Macdonald S."/>
            <person name="Ahmed S."/>
            <person name="Newling K."/>
        </authorList>
    </citation>
    <scope>NUCLEOTIDE SEQUENCE [LARGE SCALE GENOMIC DNA]</scope>
</reference>
<dbReference type="Proteomes" id="UP001642260">
    <property type="component" value="Unassembled WGS sequence"/>
</dbReference>
<dbReference type="InterPro" id="IPR000595">
    <property type="entry name" value="cNMP-bd_dom"/>
</dbReference>
<protein>
    <recommendedName>
        <fullName evidence="8">Cyclic nucleotide-binding domain-containing protein</fullName>
    </recommendedName>
</protein>
<sequence length="617" mass="69930">MASSNENDDVPMLPVSDTSSSRTRSRSISLANTSSTIDVFENSSVGLGYTDPLGTQRRPPPSTGGSSDFIGASSSQPELVSKHEHLLISGKLGMCNDPYCTSCPPDYKLKAAKISTSGSTPRNALDDDANKGWFRRFATSIDKCLPLPKIMEPHSKTVQSRNKFFAYTCLFSIFVDPFFFYPIEVNEEDRCIKINWLLANIIVAIRFLADALYCINILFQFRMAYVAPESTVVGAGQLVYDPIKVAGRYLLGKFKQDISIVIPIPQILMLWVIPHVLGISGANDIKNLLRTAILIQCPIKLHRLIHLLAGQRPTGFMFKSARANFFINLCTYMLAGHVVGSCWYLFGLQRVNQCLRDACDYSDSACKQLIDCGRDHEAEVLDAWKGNVSASACFEEGGFQYGVYWKAVNLTHDPNVLTRYTYSLFWGLQNFLQSLGRRNMEMTLRQRDVDQWMRHRLFPERIKMRVQESEWFHWTASGGINEELLLENMTDDIQRDIKRHLFAFLNKVRIFSKMDEPFLDAIRERLKQRTYLKSSMVLDRNGLVNKMVFIVRGKMESIGEEGSRTPLLEGDVCGEELLTWCKERSSDGTSCDDMGPISNQFTSDPRKAQDERVSTKE</sequence>
<evidence type="ECO:0000256" key="6">
    <source>
        <dbReference type="SAM" id="MobiDB-lite"/>
    </source>
</evidence>
<keyword evidence="1" id="KW-0140">cGMP</keyword>
<dbReference type="PROSITE" id="PS50042">
    <property type="entry name" value="CNMP_BINDING_3"/>
    <property type="match status" value="1"/>
</dbReference>
<feature type="transmembrane region" description="Helical" evidence="7">
    <location>
        <begin position="325"/>
        <end position="346"/>
    </location>
</feature>
<keyword evidence="10" id="KW-1185">Reference proteome</keyword>
<dbReference type="EMBL" id="CAKOAT010337376">
    <property type="protein sequence ID" value="CAH8362630.1"/>
    <property type="molecule type" value="Genomic_DNA"/>
</dbReference>
<evidence type="ECO:0000256" key="1">
    <source>
        <dbReference type="ARBA" id="ARBA00022535"/>
    </source>
</evidence>